<dbReference type="GO" id="GO:0042273">
    <property type="term" value="P:ribosomal large subunit biogenesis"/>
    <property type="evidence" value="ECO:0007669"/>
    <property type="project" value="TreeGrafter"/>
</dbReference>
<dbReference type="PANTHER" id="PTHR13243:SF1">
    <property type="entry name" value="NUCLEOLAR PROTEIN 16"/>
    <property type="match status" value="1"/>
</dbReference>
<dbReference type="PANTHER" id="PTHR13243">
    <property type="entry name" value="HSPC111 PROTEIN-RELATED"/>
    <property type="match status" value="1"/>
</dbReference>
<evidence type="ECO:0000313" key="7">
    <source>
        <dbReference type="EMBL" id="WOO82677.1"/>
    </source>
</evidence>
<dbReference type="GeneID" id="87809386"/>
<evidence type="ECO:0000256" key="4">
    <source>
        <dbReference type="ARBA" id="ARBA00015522"/>
    </source>
</evidence>
<evidence type="ECO:0000256" key="3">
    <source>
        <dbReference type="ARBA" id="ARBA00008479"/>
    </source>
</evidence>
<name>A0AAF1BJF3_9TREE</name>
<feature type="region of interest" description="Disordered" evidence="6">
    <location>
        <begin position="1"/>
        <end position="40"/>
    </location>
</feature>
<reference evidence="7" key="1">
    <citation type="submission" date="2023-10" db="EMBL/GenBank/DDBJ databases">
        <authorList>
            <person name="Noh H."/>
        </authorList>
    </citation>
    <scope>NUCLEOTIDE SEQUENCE</scope>
    <source>
        <strain evidence="7">DUCC4014</strain>
    </source>
</reference>
<proteinExistence type="inferred from homology"/>
<gene>
    <name evidence="7" type="primary">NOP16</name>
    <name evidence="7" type="ORF">LOC62_04G006160</name>
</gene>
<dbReference type="Pfam" id="PF09420">
    <property type="entry name" value="Nop16"/>
    <property type="match status" value="1"/>
</dbReference>
<protein>
    <recommendedName>
        <fullName evidence="4">Nucleolar protein 16</fullName>
    </recommendedName>
</protein>
<evidence type="ECO:0000256" key="2">
    <source>
        <dbReference type="ARBA" id="ARBA00004604"/>
    </source>
</evidence>
<dbReference type="Proteomes" id="UP000827549">
    <property type="component" value="Chromosome 4"/>
</dbReference>
<keyword evidence="8" id="KW-1185">Reference proteome</keyword>
<feature type="compositionally biased region" description="Basic residues" evidence="6">
    <location>
        <begin position="1"/>
        <end position="34"/>
    </location>
</feature>
<comment type="function">
    <text evidence="1">Involved in the biogenesis of the 60S ribosomal subunit.</text>
</comment>
<dbReference type="EMBL" id="CP086717">
    <property type="protein sequence ID" value="WOO82677.1"/>
    <property type="molecule type" value="Genomic_DNA"/>
</dbReference>
<sequence>MANPRQRSKAKSHRSTKPSLNQKRRMHQKLRKAPPLKGPEALQEAWDKKKTVFQNYAALGLLPSIPVDKGARNQRVKLPLAPPTDDDGDADMAEAAPAPSGSFGRIIRDADGNIVDIVLDDEEEVVEVEEPKAEGSGSAKPLNVETAPLAPVVAKTEVVRKLESLAASAAPVIRHTSTAERMWLVSSVQKHGDDYEAMAKDRKLNVWQKTPGELKRMVRKAGGVQKLLA</sequence>
<comment type="subcellular location">
    <subcellularLocation>
        <location evidence="2">Nucleus</location>
        <location evidence="2">Nucleolus</location>
    </subcellularLocation>
</comment>
<dbReference type="AlphaFoldDB" id="A0AAF1BJF3"/>
<keyword evidence="5" id="KW-0539">Nucleus</keyword>
<comment type="similarity">
    <text evidence="3">Belongs to the NOP16 family.</text>
</comment>
<evidence type="ECO:0000313" key="8">
    <source>
        <dbReference type="Proteomes" id="UP000827549"/>
    </source>
</evidence>
<accession>A0AAF1BJF3</accession>
<evidence type="ECO:0000256" key="1">
    <source>
        <dbReference type="ARBA" id="ARBA00002889"/>
    </source>
</evidence>
<dbReference type="InterPro" id="IPR019002">
    <property type="entry name" value="Ribosome_biogenesis_Nop16"/>
</dbReference>
<evidence type="ECO:0000256" key="6">
    <source>
        <dbReference type="SAM" id="MobiDB-lite"/>
    </source>
</evidence>
<evidence type="ECO:0000256" key="5">
    <source>
        <dbReference type="ARBA" id="ARBA00023242"/>
    </source>
</evidence>
<feature type="region of interest" description="Disordered" evidence="6">
    <location>
        <begin position="77"/>
        <end position="105"/>
    </location>
</feature>
<dbReference type="GO" id="GO:0005730">
    <property type="term" value="C:nucleolus"/>
    <property type="evidence" value="ECO:0007669"/>
    <property type="project" value="UniProtKB-SubCell"/>
</dbReference>
<organism evidence="7 8">
    <name type="scientific">Vanrija pseudolonga</name>
    <dbReference type="NCBI Taxonomy" id="143232"/>
    <lineage>
        <taxon>Eukaryota</taxon>
        <taxon>Fungi</taxon>
        <taxon>Dikarya</taxon>
        <taxon>Basidiomycota</taxon>
        <taxon>Agaricomycotina</taxon>
        <taxon>Tremellomycetes</taxon>
        <taxon>Trichosporonales</taxon>
        <taxon>Trichosporonaceae</taxon>
        <taxon>Vanrija</taxon>
    </lineage>
</organism>
<dbReference type="RefSeq" id="XP_062628709.1">
    <property type="nucleotide sequence ID" value="XM_062772725.1"/>
</dbReference>